<sequence>MGMGTIPMLAEEAAQILEGAPFEQIEVSVQSAAATLEGALKPIADIYNSAETKLHLAKVLLKRAVLSLATSEPQEPLQ</sequence>
<dbReference type="Gene3D" id="3.30.390.50">
    <property type="entry name" value="CO dehydrogenase flavoprotein, C-terminal domain"/>
    <property type="match status" value="1"/>
</dbReference>
<feature type="domain" description="CO dehydrogenase flavoprotein C-terminal" evidence="1">
    <location>
        <begin position="2"/>
        <end position="67"/>
    </location>
</feature>
<evidence type="ECO:0000313" key="3">
    <source>
        <dbReference type="Proteomes" id="UP000701702"/>
    </source>
</evidence>
<dbReference type="InterPro" id="IPR005107">
    <property type="entry name" value="CO_DH_flav_C"/>
</dbReference>
<comment type="caution">
    <text evidence="2">The sequence shown here is derived from an EMBL/GenBank/DDBJ whole genome shotgun (WGS) entry which is preliminary data.</text>
</comment>
<dbReference type="Proteomes" id="UP000701702">
    <property type="component" value="Unassembled WGS sequence"/>
</dbReference>
<proteinExistence type="predicted"/>
<keyword evidence="3" id="KW-1185">Reference proteome</keyword>
<reference evidence="2 3" key="1">
    <citation type="submission" date="2021-08" db="EMBL/GenBank/DDBJ databases">
        <authorList>
            <person name="Peeters C."/>
        </authorList>
    </citation>
    <scope>NUCLEOTIDE SEQUENCE [LARGE SCALE GENOMIC DNA]</scope>
    <source>
        <strain evidence="2 3">LMG 23994</strain>
    </source>
</reference>
<accession>A0ABM8Y4L7</accession>
<dbReference type="SUPFAM" id="SSF55447">
    <property type="entry name" value="CO dehydrogenase flavoprotein C-terminal domain-like"/>
    <property type="match status" value="1"/>
</dbReference>
<organism evidence="2 3">
    <name type="scientific">Cupriavidus pinatubonensis</name>
    <dbReference type="NCBI Taxonomy" id="248026"/>
    <lineage>
        <taxon>Bacteria</taxon>
        <taxon>Pseudomonadati</taxon>
        <taxon>Pseudomonadota</taxon>
        <taxon>Betaproteobacteria</taxon>
        <taxon>Burkholderiales</taxon>
        <taxon>Burkholderiaceae</taxon>
        <taxon>Cupriavidus</taxon>
    </lineage>
</organism>
<protein>
    <recommendedName>
        <fullName evidence="1">CO dehydrogenase flavoprotein C-terminal domain-containing protein</fullName>
    </recommendedName>
</protein>
<name>A0ABM8Y4L7_9BURK</name>
<dbReference type="Pfam" id="PF03450">
    <property type="entry name" value="CO_deh_flav_C"/>
    <property type="match status" value="1"/>
</dbReference>
<evidence type="ECO:0000259" key="1">
    <source>
        <dbReference type="Pfam" id="PF03450"/>
    </source>
</evidence>
<dbReference type="EMBL" id="CAJZAF010000085">
    <property type="protein sequence ID" value="CAG9187619.1"/>
    <property type="molecule type" value="Genomic_DNA"/>
</dbReference>
<evidence type="ECO:0000313" key="2">
    <source>
        <dbReference type="EMBL" id="CAG9187619.1"/>
    </source>
</evidence>
<dbReference type="InterPro" id="IPR036683">
    <property type="entry name" value="CO_DH_flav_C_dom_sf"/>
</dbReference>
<gene>
    <name evidence="2" type="ORF">LMG23994_07064</name>
</gene>